<proteinExistence type="predicted"/>
<evidence type="ECO:0000256" key="3">
    <source>
        <dbReference type="ARBA" id="ARBA00022989"/>
    </source>
</evidence>
<keyword evidence="5" id="KW-0175">Coiled coil</keyword>
<keyword evidence="4 6" id="KW-0472">Membrane</keyword>
<evidence type="ECO:0000256" key="2">
    <source>
        <dbReference type="ARBA" id="ARBA00022692"/>
    </source>
</evidence>
<keyword evidence="2 6" id="KW-0812">Transmembrane</keyword>
<comment type="subcellular location">
    <subcellularLocation>
        <location evidence="1">Membrane</location>
        <topology evidence="1">Single-pass membrane protein</topology>
    </subcellularLocation>
</comment>
<dbReference type="Gene3D" id="1.10.287.470">
    <property type="entry name" value="Helix hairpin bin"/>
    <property type="match status" value="1"/>
</dbReference>
<protein>
    <recommendedName>
        <fullName evidence="9">Multidrug resistance efflux pump</fullName>
    </recommendedName>
</protein>
<dbReference type="PANTHER" id="PTHR30386:SF26">
    <property type="entry name" value="TRANSPORT PROTEIN COMB"/>
    <property type="match status" value="1"/>
</dbReference>
<dbReference type="Proteomes" id="UP001139028">
    <property type="component" value="Unassembled WGS sequence"/>
</dbReference>
<evidence type="ECO:0000313" key="7">
    <source>
        <dbReference type="EMBL" id="MCO1336254.1"/>
    </source>
</evidence>
<reference evidence="7" key="1">
    <citation type="journal article" date="2022" name="Arch. Microbiol.">
        <title>Microbulbifer okhotskensis sp. nov., isolated from a deep bottom sediment of the Okhotsk Sea.</title>
        <authorList>
            <person name="Romanenko L."/>
            <person name="Kurilenko V."/>
            <person name="Otstavnykh N."/>
            <person name="Velansky P."/>
            <person name="Isaeva M."/>
            <person name="Mikhailov V."/>
        </authorList>
    </citation>
    <scope>NUCLEOTIDE SEQUENCE</scope>
    <source>
        <strain evidence="7">OS29</strain>
    </source>
</reference>
<feature type="coiled-coil region" evidence="5">
    <location>
        <begin position="184"/>
        <end position="211"/>
    </location>
</feature>
<feature type="transmembrane region" description="Helical" evidence="6">
    <location>
        <begin position="28"/>
        <end position="45"/>
    </location>
</feature>
<organism evidence="7 8">
    <name type="scientific">Microbulbifer okhotskensis</name>
    <dbReference type="NCBI Taxonomy" id="2926617"/>
    <lineage>
        <taxon>Bacteria</taxon>
        <taxon>Pseudomonadati</taxon>
        <taxon>Pseudomonadota</taxon>
        <taxon>Gammaproteobacteria</taxon>
        <taxon>Cellvibrionales</taxon>
        <taxon>Microbulbiferaceae</taxon>
        <taxon>Microbulbifer</taxon>
    </lineage>
</organism>
<evidence type="ECO:0008006" key="9">
    <source>
        <dbReference type="Google" id="ProtNLM"/>
    </source>
</evidence>
<comment type="caution">
    <text evidence="7">The sequence shown here is derived from an EMBL/GenBank/DDBJ whole genome shotgun (WGS) entry which is preliminary data.</text>
</comment>
<evidence type="ECO:0000256" key="1">
    <source>
        <dbReference type="ARBA" id="ARBA00004167"/>
    </source>
</evidence>
<dbReference type="AlphaFoldDB" id="A0A9X2J765"/>
<evidence type="ECO:0000256" key="6">
    <source>
        <dbReference type="SAM" id="Phobius"/>
    </source>
</evidence>
<evidence type="ECO:0000313" key="8">
    <source>
        <dbReference type="Proteomes" id="UP001139028"/>
    </source>
</evidence>
<keyword evidence="3 6" id="KW-1133">Transmembrane helix</keyword>
<dbReference type="EMBL" id="JALBWM010000116">
    <property type="protein sequence ID" value="MCO1336254.1"/>
    <property type="molecule type" value="Genomic_DNA"/>
</dbReference>
<dbReference type="InterPro" id="IPR050739">
    <property type="entry name" value="MFP"/>
</dbReference>
<sequence length="341" mass="38551">MKALRKRLRPDSFESEQRKTRGSASRRIYLLLLVLFAIGVIRYIWGDWFLLRSDGLVLRDQSVIEMGYLVKVVEVAINEGQSVQAGELLLRIESMELLERIADLSSRQANLMQIAAEFTLLAETAKQLIVPAKERKEQIGRIVNRINKLANRGVVSEVSYQDVLKDNFEANETLVKLQIESTTLEGKRKAVDEALQRSEQALNKLEEHYNNGIVQSPTKGLVGASIPHVGNVYDAGEPLMEIYTGEAYVLAYLPNQYQFAIKPGMEVLIAGGRFKDKGVLIEMIPLSAALPQEFQNTFKPTSRNQLAKIALLDPSKFPVNEKVTITLKIDWFDLFIERFIN</sequence>
<dbReference type="RefSeq" id="WP_252471803.1">
    <property type="nucleotide sequence ID" value="NZ_JALBWM010000116.1"/>
</dbReference>
<evidence type="ECO:0000256" key="4">
    <source>
        <dbReference type="ARBA" id="ARBA00023136"/>
    </source>
</evidence>
<evidence type="ECO:0000256" key="5">
    <source>
        <dbReference type="SAM" id="Coils"/>
    </source>
</evidence>
<gene>
    <name evidence="7" type="ORF">MO867_18135</name>
</gene>
<dbReference type="Gene3D" id="2.40.50.100">
    <property type="match status" value="1"/>
</dbReference>
<dbReference type="PANTHER" id="PTHR30386">
    <property type="entry name" value="MEMBRANE FUSION SUBUNIT OF EMRAB-TOLC MULTIDRUG EFFLUX PUMP"/>
    <property type="match status" value="1"/>
</dbReference>
<name>A0A9X2J765_9GAMM</name>
<accession>A0A9X2J765</accession>
<dbReference type="GO" id="GO:0016020">
    <property type="term" value="C:membrane"/>
    <property type="evidence" value="ECO:0007669"/>
    <property type="project" value="UniProtKB-SubCell"/>
</dbReference>
<keyword evidence="8" id="KW-1185">Reference proteome</keyword>